<reference evidence="1 2" key="1">
    <citation type="submission" date="2019-08" db="EMBL/GenBank/DDBJ databases">
        <title>Whole genome of Aphis craccivora.</title>
        <authorList>
            <person name="Voronova N.V."/>
            <person name="Shulinski R.S."/>
            <person name="Bandarenka Y.V."/>
            <person name="Zhorov D.G."/>
            <person name="Warner D."/>
        </authorList>
    </citation>
    <scope>NUCLEOTIDE SEQUENCE [LARGE SCALE GENOMIC DNA]</scope>
    <source>
        <strain evidence="1">180601</strain>
        <tissue evidence="1">Whole Body</tissue>
    </source>
</reference>
<evidence type="ECO:0000313" key="1">
    <source>
        <dbReference type="EMBL" id="KAF0750976.1"/>
    </source>
</evidence>
<organism evidence="1 2">
    <name type="scientific">Aphis craccivora</name>
    <name type="common">Cowpea aphid</name>
    <dbReference type="NCBI Taxonomy" id="307492"/>
    <lineage>
        <taxon>Eukaryota</taxon>
        <taxon>Metazoa</taxon>
        <taxon>Ecdysozoa</taxon>
        <taxon>Arthropoda</taxon>
        <taxon>Hexapoda</taxon>
        <taxon>Insecta</taxon>
        <taxon>Pterygota</taxon>
        <taxon>Neoptera</taxon>
        <taxon>Paraneoptera</taxon>
        <taxon>Hemiptera</taxon>
        <taxon>Sternorrhyncha</taxon>
        <taxon>Aphidomorpha</taxon>
        <taxon>Aphidoidea</taxon>
        <taxon>Aphididae</taxon>
        <taxon>Aphidini</taxon>
        <taxon>Aphis</taxon>
        <taxon>Aphis</taxon>
    </lineage>
</organism>
<comment type="caution">
    <text evidence="1">The sequence shown here is derived from an EMBL/GenBank/DDBJ whole genome shotgun (WGS) entry which is preliminary data.</text>
</comment>
<dbReference type="Proteomes" id="UP000478052">
    <property type="component" value="Unassembled WGS sequence"/>
</dbReference>
<dbReference type="AlphaFoldDB" id="A0A6G0Y892"/>
<keyword evidence="1" id="KW-0328">Glycosyltransferase</keyword>
<keyword evidence="2" id="KW-1185">Reference proteome</keyword>
<keyword evidence="1" id="KW-0808">Transferase</keyword>
<name>A0A6G0Y892_APHCR</name>
<proteinExistence type="predicted"/>
<sequence length="67" mass="7693">MILSYNRIIDSKKKVIKSKILKLSISEIKTMVDKHYKSLLRDVIKLADVDGYSHHANNHHGGMSFII</sequence>
<dbReference type="EMBL" id="VUJU01005523">
    <property type="protein sequence ID" value="KAF0750976.1"/>
    <property type="molecule type" value="Genomic_DNA"/>
</dbReference>
<accession>A0A6G0Y892</accession>
<protein>
    <submittedName>
        <fullName evidence="1">Alpha-1,6-fucosyltransferase</fullName>
    </submittedName>
</protein>
<dbReference type="GO" id="GO:0016757">
    <property type="term" value="F:glycosyltransferase activity"/>
    <property type="evidence" value="ECO:0007669"/>
    <property type="project" value="UniProtKB-KW"/>
</dbReference>
<gene>
    <name evidence="1" type="ORF">FWK35_00024501</name>
</gene>
<evidence type="ECO:0000313" key="2">
    <source>
        <dbReference type="Proteomes" id="UP000478052"/>
    </source>
</evidence>